<dbReference type="Pfam" id="PF01551">
    <property type="entry name" value="Peptidase_M23"/>
    <property type="match status" value="1"/>
</dbReference>
<dbReference type="CDD" id="cd00118">
    <property type="entry name" value="LysM"/>
    <property type="match status" value="1"/>
</dbReference>
<dbReference type="PROSITE" id="PS51257">
    <property type="entry name" value="PROKAR_LIPOPROTEIN"/>
    <property type="match status" value="1"/>
</dbReference>
<dbReference type="AlphaFoldDB" id="A0A1I0CBU2"/>
<feature type="region of interest" description="Disordered" evidence="2">
    <location>
        <begin position="46"/>
        <end position="84"/>
    </location>
</feature>
<dbReference type="CDD" id="cd12797">
    <property type="entry name" value="M23_peptidase"/>
    <property type="match status" value="1"/>
</dbReference>
<dbReference type="SUPFAM" id="SSF51261">
    <property type="entry name" value="Duplicated hybrid motif"/>
    <property type="match status" value="1"/>
</dbReference>
<reference evidence="5" key="1">
    <citation type="submission" date="2016-10" db="EMBL/GenBank/DDBJ databases">
        <authorList>
            <person name="Varghese N."/>
            <person name="Submissions S."/>
        </authorList>
    </citation>
    <scope>NUCLEOTIDE SEQUENCE [LARGE SCALE GENOMIC DNA]</scope>
    <source>
        <strain evidence="5">DSM 18579</strain>
    </source>
</reference>
<proteinExistence type="inferred from homology"/>
<dbReference type="GO" id="GO:0004222">
    <property type="term" value="F:metalloendopeptidase activity"/>
    <property type="evidence" value="ECO:0007669"/>
    <property type="project" value="TreeGrafter"/>
</dbReference>
<dbReference type="Pfam" id="PF01476">
    <property type="entry name" value="LysM"/>
    <property type="match status" value="1"/>
</dbReference>
<keyword evidence="4" id="KW-0449">Lipoprotein</keyword>
<feature type="compositionally biased region" description="Polar residues" evidence="2">
    <location>
        <begin position="74"/>
        <end position="84"/>
    </location>
</feature>
<dbReference type="GO" id="GO:0009279">
    <property type="term" value="C:cell outer membrane"/>
    <property type="evidence" value="ECO:0007669"/>
    <property type="project" value="TreeGrafter"/>
</dbReference>
<sequence length="351" mass="36767">MIKNLFTQQCPLHGHVSVKPVMLSLAMISLLLVGCARTDAPAPVVSVNDARSPQQSSNDMGSSGSVGVVPLYPENSSSMPDSSQSAVVYQSQPYENQSTYSTPIGNGRDYTNIPKGSFSGSVYTVQPGDTLFYISWITGANVNELASLNNLSEPYSLRVGQQLSISNQVNTPIYSEPTQSSATNTVIVSTQTVPGGEPSSGGKMLGGNTVPIVPSTGAMSTGELSKVSAKGWRWPTQGQVIQGFSTADGGIKGIEIAGNQGQAVYASKAGKVVYAGNALAGYGNLIIINHDGEDLSAYAHNDTLMVSEGTEVKGGEQIATMGSSGTDRVKLYFEIRQKGVSTDPIKFLPAK</sequence>
<evidence type="ECO:0000313" key="4">
    <source>
        <dbReference type="EMBL" id="SET16380.1"/>
    </source>
</evidence>
<dbReference type="Proteomes" id="UP000242642">
    <property type="component" value="Unassembled WGS sequence"/>
</dbReference>
<accession>A0A1I0CBU2</accession>
<dbReference type="InterPro" id="IPR050570">
    <property type="entry name" value="Cell_wall_metabolism_enzyme"/>
</dbReference>
<dbReference type="InterPro" id="IPR018392">
    <property type="entry name" value="LysM"/>
</dbReference>
<dbReference type="InterPro" id="IPR016047">
    <property type="entry name" value="M23ase_b-sheet_dom"/>
</dbReference>
<name>A0A1I0CBU2_9GAMM</name>
<protein>
    <submittedName>
        <fullName evidence="4">Lipoprotein NlpD</fullName>
    </submittedName>
</protein>
<dbReference type="Gene3D" id="2.70.70.10">
    <property type="entry name" value="Glucose Permease (Domain IIA)"/>
    <property type="match status" value="1"/>
</dbReference>
<feature type="domain" description="LysM" evidence="3">
    <location>
        <begin position="121"/>
        <end position="165"/>
    </location>
</feature>
<evidence type="ECO:0000256" key="1">
    <source>
        <dbReference type="ARBA" id="ARBA00038420"/>
    </source>
</evidence>
<dbReference type="InterPro" id="IPR036779">
    <property type="entry name" value="LysM_dom_sf"/>
</dbReference>
<dbReference type="SMART" id="SM00257">
    <property type="entry name" value="LysM"/>
    <property type="match status" value="1"/>
</dbReference>
<evidence type="ECO:0000259" key="3">
    <source>
        <dbReference type="PROSITE" id="PS51782"/>
    </source>
</evidence>
<dbReference type="STRING" id="1123402.SAMN02583745_01544"/>
<dbReference type="PROSITE" id="PS51782">
    <property type="entry name" value="LYSM"/>
    <property type="match status" value="1"/>
</dbReference>
<dbReference type="PANTHER" id="PTHR21666:SF263">
    <property type="entry name" value="MUREIN HYDROLASE ACTIVATOR NLPD"/>
    <property type="match status" value="1"/>
</dbReference>
<dbReference type="PANTHER" id="PTHR21666">
    <property type="entry name" value="PEPTIDASE-RELATED"/>
    <property type="match status" value="1"/>
</dbReference>
<gene>
    <name evidence="4" type="ORF">SAMN02583745_01544</name>
</gene>
<feature type="compositionally biased region" description="Polar residues" evidence="2">
    <location>
        <begin position="49"/>
        <end position="65"/>
    </location>
</feature>
<evidence type="ECO:0000256" key="2">
    <source>
        <dbReference type="SAM" id="MobiDB-lite"/>
    </source>
</evidence>
<organism evidence="4 5">
    <name type="scientific">Thorsellia anophelis DSM 18579</name>
    <dbReference type="NCBI Taxonomy" id="1123402"/>
    <lineage>
        <taxon>Bacteria</taxon>
        <taxon>Pseudomonadati</taxon>
        <taxon>Pseudomonadota</taxon>
        <taxon>Gammaproteobacteria</taxon>
        <taxon>Enterobacterales</taxon>
        <taxon>Thorselliaceae</taxon>
        <taxon>Thorsellia</taxon>
    </lineage>
</organism>
<dbReference type="Gene3D" id="3.10.350.10">
    <property type="entry name" value="LysM domain"/>
    <property type="match status" value="1"/>
</dbReference>
<evidence type="ECO:0000313" key="5">
    <source>
        <dbReference type="Proteomes" id="UP000242642"/>
    </source>
</evidence>
<dbReference type="InterPro" id="IPR011055">
    <property type="entry name" value="Dup_hybrid_motif"/>
</dbReference>
<dbReference type="RefSeq" id="WP_245711041.1">
    <property type="nucleotide sequence ID" value="NZ_FOHV01000010.1"/>
</dbReference>
<dbReference type="GO" id="GO:0032153">
    <property type="term" value="C:cell division site"/>
    <property type="evidence" value="ECO:0007669"/>
    <property type="project" value="TreeGrafter"/>
</dbReference>
<comment type="similarity">
    <text evidence="1">Belongs to the E.coli NlpD/Haemophilus LppB family.</text>
</comment>
<keyword evidence="5" id="KW-1185">Reference proteome</keyword>
<dbReference type="EMBL" id="FOHV01000010">
    <property type="protein sequence ID" value="SET16380.1"/>
    <property type="molecule type" value="Genomic_DNA"/>
</dbReference>